<dbReference type="InterPro" id="IPR016181">
    <property type="entry name" value="Acyl_CoA_acyltransferase"/>
</dbReference>
<sequence length="596" mass="64484">MTMVDPSGDHTEAITLGLHDASPPELVDAMAKDVELELGWGRLIFGQTFANSQHLVEALRREGPGRRDICIYARESHVVVAEAPTELFIDPSHTYRLRFTPETTNFGPAPPGVTVRTLNDPIDADAMNRVYVRCGMVPAGVDVIWDNHQNVPAVKYLLAVRDEDGAVVGTVTGVDHELLFNDPEEGSSLWTLAVDPAAGLPGVGGALTKALAEHFRSAGRAYMDLSVAHDNAAAIGLYEKLGFRRVPVLAIKRKNAINEPLFSPPPETVDDLNPYARIIADEALRRGIWVEVLDAETGEMRLTHGGRSVITRESLSEYTSAVAMCRCDDKRLTRRLVSEAGITVPRARLATFDESDFAFLKEVGEVVVKPTRGEQGKGITVGVVPDNGPDDLSAALARARQQYPDVLIEQRVTGDDLRLVVIDGRVVAAALRMPPEVIGTGEHSVRDLIAAESRRRSAATGGESRIPLDDLTESTVAEAGWKLDDVLPQGTRLRVRRTANLHQGGTIHDVTAQVNSELCRVAVTAAEAIGIPVTGIDLLVPDVTGAEYAFIEANERPGLANHEPQPTAAAFIDFLFPGHPGQPQAWTPEESRSDRG</sequence>
<dbReference type="GO" id="GO:0005524">
    <property type="term" value="F:ATP binding"/>
    <property type="evidence" value="ECO:0007669"/>
    <property type="project" value="UniProtKB-UniRule"/>
</dbReference>
<evidence type="ECO:0000256" key="1">
    <source>
        <dbReference type="PROSITE-ProRule" id="PRU00409"/>
    </source>
</evidence>
<dbReference type="Pfam" id="PF00583">
    <property type="entry name" value="Acetyltransf_1"/>
    <property type="match status" value="1"/>
</dbReference>
<dbReference type="GO" id="GO:0005737">
    <property type="term" value="C:cytoplasm"/>
    <property type="evidence" value="ECO:0007669"/>
    <property type="project" value="TreeGrafter"/>
</dbReference>
<dbReference type="Pfam" id="PF08443">
    <property type="entry name" value="RimK"/>
    <property type="match status" value="2"/>
</dbReference>
<organism evidence="4 5">
    <name type="scientific">Mycobacterium colombiense</name>
    <dbReference type="NCBI Taxonomy" id="339268"/>
    <lineage>
        <taxon>Bacteria</taxon>
        <taxon>Bacillati</taxon>
        <taxon>Actinomycetota</taxon>
        <taxon>Actinomycetes</taxon>
        <taxon>Mycobacteriales</taxon>
        <taxon>Mycobacteriaceae</taxon>
        <taxon>Mycobacterium</taxon>
        <taxon>Mycobacterium avium complex (MAC)</taxon>
    </lineage>
</organism>
<dbReference type="AlphaFoldDB" id="A0A329KDC6"/>
<dbReference type="InterPro" id="IPR017534">
    <property type="entry name" value="GNAT-acetyltransferase"/>
</dbReference>
<dbReference type="PANTHER" id="PTHR21621:SF0">
    <property type="entry name" value="BETA-CITRYLGLUTAMATE SYNTHASE B-RELATED"/>
    <property type="match status" value="1"/>
</dbReference>
<evidence type="ECO:0000259" key="3">
    <source>
        <dbReference type="PROSITE" id="PS51186"/>
    </source>
</evidence>
<dbReference type="InterPro" id="IPR011761">
    <property type="entry name" value="ATP-grasp"/>
</dbReference>
<dbReference type="NCBIfam" id="TIGR03103">
    <property type="entry name" value="trio_acet_GNAT"/>
    <property type="match status" value="1"/>
</dbReference>
<keyword evidence="1" id="KW-0547">Nucleotide-binding</keyword>
<dbReference type="GO" id="GO:0046872">
    <property type="term" value="F:metal ion binding"/>
    <property type="evidence" value="ECO:0007669"/>
    <property type="project" value="InterPro"/>
</dbReference>
<dbReference type="SUPFAM" id="SSF55729">
    <property type="entry name" value="Acyl-CoA N-acyltransferases (Nat)"/>
    <property type="match status" value="1"/>
</dbReference>
<dbReference type="GO" id="GO:0009432">
    <property type="term" value="P:SOS response"/>
    <property type="evidence" value="ECO:0007669"/>
    <property type="project" value="TreeGrafter"/>
</dbReference>
<dbReference type="InterPro" id="IPR000182">
    <property type="entry name" value="GNAT_dom"/>
</dbReference>
<dbReference type="PROSITE" id="PS51186">
    <property type="entry name" value="GNAT"/>
    <property type="match status" value="1"/>
</dbReference>
<proteinExistence type="predicted"/>
<accession>A0A329KDC6</accession>
<comment type="caution">
    <text evidence="4">The sequence shown here is derived from an EMBL/GenBank/DDBJ whole genome shotgun (WGS) entry which is preliminary data.</text>
</comment>
<name>A0A329KDC6_9MYCO</name>
<dbReference type="InterPro" id="IPR013651">
    <property type="entry name" value="ATP-grasp_RimK-type"/>
</dbReference>
<dbReference type="GO" id="GO:0016747">
    <property type="term" value="F:acyltransferase activity, transferring groups other than amino-acyl groups"/>
    <property type="evidence" value="ECO:0007669"/>
    <property type="project" value="InterPro"/>
</dbReference>
<keyword evidence="1" id="KW-0067">ATP-binding</keyword>
<evidence type="ECO:0000313" key="4">
    <source>
        <dbReference type="EMBL" id="RAU90076.1"/>
    </source>
</evidence>
<dbReference type="GO" id="GO:0018169">
    <property type="term" value="F:ribosomal S6-glutamic acid ligase activity"/>
    <property type="evidence" value="ECO:0007669"/>
    <property type="project" value="TreeGrafter"/>
</dbReference>
<dbReference type="EMBL" id="QMEU01000146">
    <property type="protein sequence ID" value="RAU90076.1"/>
    <property type="molecule type" value="Genomic_DNA"/>
</dbReference>
<protein>
    <submittedName>
        <fullName evidence="4">N-acetylglutaminylglutamine synthetase</fullName>
    </submittedName>
</protein>
<evidence type="ECO:0000313" key="5">
    <source>
        <dbReference type="Proteomes" id="UP000250347"/>
    </source>
</evidence>
<reference evidence="4 5" key="1">
    <citation type="submission" date="2018-06" db="EMBL/GenBank/DDBJ databases">
        <title>NTM in soil in Japan.</title>
        <authorList>
            <person name="Ohya K."/>
        </authorList>
    </citation>
    <scope>NUCLEOTIDE SEQUENCE [LARGE SCALE GENOMIC DNA]</scope>
    <source>
        <strain evidence="4 5">GF76</strain>
    </source>
</reference>
<evidence type="ECO:0000259" key="2">
    <source>
        <dbReference type="PROSITE" id="PS50975"/>
    </source>
</evidence>
<feature type="domain" description="ATP-grasp" evidence="2">
    <location>
        <begin position="334"/>
        <end position="580"/>
    </location>
</feature>
<dbReference type="Gene3D" id="3.40.630.30">
    <property type="match status" value="1"/>
</dbReference>
<dbReference type="Gene3D" id="3.30.470.20">
    <property type="entry name" value="ATP-grasp fold, B domain"/>
    <property type="match status" value="2"/>
</dbReference>
<dbReference type="PANTHER" id="PTHR21621">
    <property type="entry name" value="RIBOSOMAL PROTEIN S6 MODIFICATION PROTEIN"/>
    <property type="match status" value="1"/>
</dbReference>
<dbReference type="RefSeq" id="WP_112710728.1">
    <property type="nucleotide sequence ID" value="NZ_QMEU01000146.1"/>
</dbReference>
<dbReference type="Proteomes" id="UP000250347">
    <property type="component" value="Unassembled WGS sequence"/>
</dbReference>
<dbReference type="PROSITE" id="PS50975">
    <property type="entry name" value="ATP_GRASP"/>
    <property type="match status" value="1"/>
</dbReference>
<gene>
    <name evidence="4" type="primary">ngg</name>
    <name evidence="4" type="ORF">DQP58_24605</name>
</gene>
<dbReference type="SUPFAM" id="SSF56059">
    <property type="entry name" value="Glutathione synthetase ATP-binding domain-like"/>
    <property type="match status" value="1"/>
</dbReference>
<feature type="domain" description="N-acetyltransferase" evidence="3">
    <location>
        <begin position="113"/>
        <end position="264"/>
    </location>
</feature>